<feature type="transmembrane region" description="Helical" evidence="2">
    <location>
        <begin position="247"/>
        <end position="266"/>
    </location>
</feature>
<feature type="transmembrane region" description="Helical" evidence="2">
    <location>
        <begin position="278"/>
        <end position="299"/>
    </location>
</feature>
<organism evidence="3 4">
    <name type="scientific">Prorocentrum cordatum</name>
    <dbReference type="NCBI Taxonomy" id="2364126"/>
    <lineage>
        <taxon>Eukaryota</taxon>
        <taxon>Sar</taxon>
        <taxon>Alveolata</taxon>
        <taxon>Dinophyceae</taxon>
        <taxon>Prorocentrales</taxon>
        <taxon>Prorocentraceae</taxon>
        <taxon>Prorocentrum</taxon>
    </lineage>
</organism>
<feature type="region of interest" description="Disordered" evidence="1">
    <location>
        <begin position="571"/>
        <end position="601"/>
    </location>
</feature>
<protein>
    <submittedName>
        <fullName evidence="3">Uncharacterized protein</fullName>
    </submittedName>
</protein>
<gene>
    <name evidence="3" type="ORF">PCOR1329_LOCUS36084</name>
</gene>
<name>A0ABN9T6L8_9DINO</name>
<keyword evidence="2" id="KW-0472">Membrane</keyword>
<keyword evidence="2" id="KW-1133">Transmembrane helix</keyword>
<feature type="transmembrane region" description="Helical" evidence="2">
    <location>
        <begin position="518"/>
        <end position="540"/>
    </location>
</feature>
<evidence type="ECO:0000256" key="1">
    <source>
        <dbReference type="SAM" id="MobiDB-lite"/>
    </source>
</evidence>
<keyword evidence="4" id="KW-1185">Reference proteome</keyword>
<dbReference type="EMBL" id="CAUYUJ010014394">
    <property type="protein sequence ID" value="CAK0840720.1"/>
    <property type="molecule type" value="Genomic_DNA"/>
</dbReference>
<feature type="region of interest" description="Disordered" evidence="1">
    <location>
        <begin position="1"/>
        <end position="24"/>
    </location>
</feature>
<comment type="caution">
    <text evidence="3">The sequence shown here is derived from an EMBL/GenBank/DDBJ whole genome shotgun (WGS) entry which is preliminary data.</text>
</comment>
<evidence type="ECO:0000313" key="4">
    <source>
        <dbReference type="Proteomes" id="UP001189429"/>
    </source>
</evidence>
<feature type="compositionally biased region" description="Low complexity" evidence="1">
    <location>
        <begin position="578"/>
        <end position="601"/>
    </location>
</feature>
<sequence>MGLFVSSPGLHPSQPGPREFDGEDLHNRIRPELWCITKTDLRRLRQQVKKAVTEGRVVPTSEDPFEPTDTAVGPNIYTVTDQLIKPLTEPSGPSGGASYALTHHPDGMECEVFITHTWAEGIYEFIDKTLASWPRRKRSAYACMLSNPQHLDIACLVSDPLTSPFARALAHCTHMVAVPNGSVGIYSRAWCCYEAYLACVWGKEIFTAWTPLGAKATLKAAGGPCVAVVCSALLCKACTTDDMASSWAFYAGHGGSTGIGTIFLLLATSAMPGLIRTLLIYAGSVCWGIAAVLGIRLVWHPDTYVRHGFLEATWVSLPVSSTQFSVALMWAFLLVAPMILAVDGARGALHKADLARLGLGYSGSIREVSCTIDSDKANILASIGDEVASVEHYISVLLKSGMSTGSMRKAASMGIAVEKLSFVQLGPPFCLWVAWTVLCLGILRPGVFQLESAADVASWQATQCIYPVMHLILVMMSPQDKRAFINYGTLHLLWWVIALDGLNQVLYNAPATHQPTAIAYNLLGMVSFVVSAVGLGRLVSVPLIGKHVARLIIGKATPIEVRISTRLARPASSQSSYSVTETKSAKSSVTSSVARSYSQDV</sequence>
<keyword evidence="2" id="KW-0812">Transmembrane</keyword>
<feature type="transmembrane region" description="Helical" evidence="2">
    <location>
        <begin position="319"/>
        <end position="342"/>
    </location>
</feature>
<reference evidence="3" key="1">
    <citation type="submission" date="2023-10" db="EMBL/GenBank/DDBJ databases">
        <authorList>
            <person name="Chen Y."/>
            <person name="Shah S."/>
            <person name="Dougan E. K."/>
            <person name="Thang M."/>
            <person name="Chan C."/>
        </authorList>
    </citation>
    <scope>NUCLEOTIDE SEQUENCE [LARGE SCALE GENOMIC DNA]</scope>
</reference>
<feature type="transmembrane region" description="Helical" evidence="2">
    <location>
        <begin position="484"/>
        <end position="506"/>
    </location>
</feature>
<evidence type="ECO:0000256" key="2">
    <source>
        <dbReference type="SAM" id="Phobius"/>
    </source>
</evidence>
<accession>A0ABN9T6L8</accession>
<dbReference type="Proteomes" id="UP001189429">
    <property type="component" value="Unassembled WGS sequence"/>
</dbReference>
<evidence type="ECO:0000313" key="3">
    <source>
        <dbReference type="EMBL" id="CAK0840720.1"/>
    </source>
</evidence>
<proteinExistence type="predicted"/>